<feature type="transmembrane region" description="Helical" evidence="1">
    <location>
        <begin position="38"/>
        <end position="62"/>
    </location>
</feature>
<sequence>MENTSGQGQKAIVPAEIDRWNWGAFLLNWIWGVGNNTFIALLMFVPLVNFIMPFVLGVKGSAWAWRNKEWESVDHFKAVQKKWAWWSVIAYLFFIASFTGLFFVAMMSIKDSDAFKLAESQFESSRQAAELIGKPFSTGLPSGSIEVSEPGGKATVSFSVEGPKGEGTVYFDAVKELGQWKINSLILEQAATGKRTDISQSAMPAPVEEAVDSAKKTGSDEANAGAAKAVVGVRKPTGDVNEFWDNLTWDDLSAEEKKLWAVLGWNGRIWGSESESPVSEGTSWNKLSKEERAALTSLGYNEKSWNKE</sequence>
<evidence type="ECO:0000313" key="3">
    <source>
        <dbReference type="Proteomes" id="UP000238071"/>
    </source>
</evidence>
<evidence type="ECO:0000256" key="1">
    <source>
        <dbReference type="SAM" id="Phobius"/>
    </source>
</evidence>
<comment type="caution">
    <text evidence="2">The sequence shown here is derived from an EMBL/GenBank/DDBJ whole genome shotgun (WGS) entry which is preliminary data.</text>
</comment>
<dbReference type="AlphaFoldDB" id="A0A2S6H3W7"/>
<gene>
    <name evidence="2" type="ORF">B0F88_105256</name>
</gene>
<dbReference type="Proteomes" id="UP000238071">
    <property type="component" value="Unassembled WGS sequence"/>
</dbReference>
<keyword evidence="3" id="KW-1185">Reference proteome</keyword>
<feature type="transmembrane region" description="Helical" evidence="1">
    <location>
        <begin position="83"/>
        <end position="107"/>
    </location>
</feature>
<reference evidence="2 3" key="1">
    <citation type="submission" date="2018-02" db="EMBL/GenBank/DDBJ databases">
        <title>Subsurface microbial communities from deep shales in Ohio and West Virginia, USA.</title>
        <authorList>
            <person name="Wrighton K."/>
        </authorList>
    </citation>
    <scope>NUCLEOTIDE SEQUENCE [LARGE SCALE GENOMIC DNA]</scope>
    <source>
        <strain evidence="2 3">OWC-G53F</strain>
    </source>
</reference>
<keyword evidence="1" id="KW-1133">Transmembrane helix</keyword>
<dbReference type="InterPro" id="IPR014807">
    <property type="entry name" value="Coa1"/>
</dbReference>
<proteinExistence type="predicted"/>
<keyword evidence="1" id="KW-0812">Transmembrane</keyword>
<keyword evidence="1" id="KW-0472">Membrane</keyword>
<dbReference type="RefSeq" id="WP_104423509.1">
    <property type="nucleotide sequence ID" value="NZ_PTIY01000005.1"/>
</dbReference>
<accession>A0A2S6H3W7</accession>
<dbReference type="EMBL" id="PTIY01000005">
    <property type="protein sequence ID" value="PPK72144.1"/>
    <property type="molecule type" value="Genomic_DNA"/>
</dbReference>
<organism evidence="2 3">
    <name type="scientific">Methylobacter tundripaludum</name>
    <dbReference type="NCBI Taxonomy" id="173365"/>
    <lineage>
        <taxon>Bacteria</taxon>
        <taxon>Pseudomonadati</taxon>
        <taxon>Pseudomonadota</taxon>
        <taxon>Gammaproteobacteria</taxon>
        <taxon>Methylococcales</taxon>
        <taxon>Methylococcaceae</taxon>
        <taxon>Methylobacter</taxon>
    </lineage>
</organism>
<dbReference type="Pfam" id="PF08695">
    <property type="entry name" value="Coa1"/>
    <property type="match status" value="1"/>
</dbReference>
<name>A0A2S6H3W7_9GAMM</name>
<dbReference type="OrthoDB" id="9815959at2"/>
<protein>
    <submittedName>
        <fullName evidence="2">Cytochrome oxidase complex assembly protein 1</fullName>
    </submittedName>
</protein>
<evidence type="ECO:0000313" key="2">
    <source>
        <dbReference type="EMBL" id="PPK72144.1"/>
    </source>
</evidence>